<reference evidence="11 12" key="1">
    <citation type="submission" date="2020-08" db="EMBL/GenBank/DDBJ databases">
        <title>A Genomic Blueprint of the Chicken Gut Microbiome.</title>
        <authorList>
            <person name="Gilroy R."/>
            <person name="Ravi A."/>
            <person name="Getino M."/>
            <person name="Pursley I."/>
            <person name="Horton D.L."/>
            <person name="Alikhan N.-F."/>
            <person name="Baker D."/>
            <person name="Gharbi K."/>
            <person name="Hall N."/>
            <person name="Watson M."/>
            <person name="Adriaenssens E.M."/>
            <person name="Foster-Nyarko E."/>
            <person name="Jarju S."/>
            <person name="Secka A."/>
            <person name="Antonio M."/>
            <person name="Oren A."/>
            <person name="Chaudhuri R."/>
            <person name="La Ragione R.M."/>
            <person name="Hildebrand F."/>
            <person name="Pallen M.J."/>
        </authorList>
    </citation>
    <scope>NUCLEOTIDE SEQUENCE [LARGE SCALE GENOMIC DNA]</scope>
    <source>
        <strain evidence="11 12">Sa3CVN1</strain>
    </source>
</reference>
<comment type="subcellular location">
    <subcellularLocation>
        <location evidence="2">Secreted</location>
    </subcellularLocation>
</comment>
<evidence type="ECO:0000313" key="12">
    <source>
        <dbReference type="Proteomes" id="UP000627781"/>
    </source>
</evidence>
<comment type="cofactor">
    <cofactor evidence="1">
        <name>Ca(2+)</name>
        <dbReference type="ChEBI" id="CHEBI:29108"/>
    </cofactor>
</comment>
<dbReference type="InterPro" id="IPR011050">
    <property type="entry name" value="Pectin_lyase_fold/virulence"/>
</dbReference>
<evidence type="ECO:0000259" key="9">
    <source>
        <dbReference type="Pfam" id="PF07532"/>
    </source>
</evidence>
<evidence type="ECO:0000256" key="4">
    <source>
        <dbReference type="ARBA" id="ARBA00022723"/>
    </source>
</evidence>
<keyword evidence="3" id="KW-0964">Secreted</keyword>
<dbReference type="PANTHER" id="PTHR40088:SF1">
    <property type="entry name" value="PECTATE LYASE PEL9"/>
    <property type="match status" value="1"/>
</dbReference>
<dbReference type="InterPro" id="IPR053868">
    <property type="entry name" value="Pel9A-like_beta_helix"/>
</dbReference>
<name>A0ABR8PUJ3_9CLOT</name>
<keyword evidence="12" id="KW-1185">Reference proteome</keyword>
<dbReference type="EMBL" id="JACSRA010000015">
    <property type="protein sequence ID" value="MBD7911848.1"/>
    <property type="molecule type" value="Genomic_DNA"/>
</dbReference>
<dbReference type="InterPro" id="IPR012334">
    <property type="entry name" value="Pectin_lyas_fold"/>
</dbReference>
<evidence type="ECO:0000259" key="10">
    <source>
        <dbReference type="Pfam" id="PF22842"/>
    </source>
</evidence>
<dbReference type="SMART" id="SM00710">
    <property type="entry name" value="PbH1"/>
    <property type="match status" value="6"/>
</dbReference>
<accession>A0ABR8PUJ3</accession>
<dbReference type="Pfam" id="PF07532">
    <property type="entry name" value="Big_4"/>
    <property type="match status" value="1"/>
</dbReference>
<evidence type="ECO:0000256" key="6">
    <source>
        <dbReference type="ARBA" id="ARBA00022837"/>
    </source>
</evidence>
<dbReference type="PANTHER" id="PTHR40088">
    <property type="entry name" value="PECTATE LYASE (EUROFUNG)"/>
    <property type="match status" value="1"/>
</dbReference>
<organism evidence="11 12">
    <name type="scientific">Clostridium cibarium</name>
    <dbReference type="NCBI Taxonomy" id="2762247"/>
    <lineage>
        <taxon>Bacteria</taxon>
        <taxon>Bacillati</taxon>
        <taxon>Bacillota</taxon>
        <taxon>Clostridia</taxon>
        <taxon>Eubacteriales</taxon>
        <taxon>Clostridiaceae</taxon>
        <taxon>Clostridium</taxon>
    </lineage>
</organism>
<sequence length="634" mass="67741">MVRNGSDSTSPHISLGAKKLGTGAYEARLSKRSNGNAKTIDANTYFRISREGTTYTLSTSSEKSFANATLIKTFKADGSSKDSSILGNAGSTLNVGLAVADCNAVFDYFTVTDGSSNLLYNLADASNTNPDKPAKATIASIDKLNDVTFTKGQPIVLPTKVTANYSDGSKAEVPVTWDTVNTNLLGIQKVNGTVEEFSNGISINVTIKDIPVVTQNSIYVSPEASDSGTGTINDPMSLTSAVSNVTAGGTIYVKGGTYKFSKQFTIPYTNNGSENAMKSIVALNGEKVTLDFSDQPYDMKNPANNSRGLQLEGSYWYVKGIEFFNAADNGLYVTGKHNKIELCVARANRDTGIQISRRSSTLSNKADWPSDNLILNCTSFNNSDPATGENADGFAAKLTCGDGNIFDGCISYNNVDDGWDLYTKAATGEIGAVTIRNCVAFRNGSTTTGQLTKNSDGNGFKMGGSKMHGNHVLYNCISFENKNHGFTDNSNPGTITVDSCTSFNNSLADGGKSNFDFARDKTNSNNIFRNLISFSNKKVSSDKYRGTAENCVFSTSNKTYMFTTKATADSNVGELRGTPTDAVTANDFVSIDAPALGTDVHTLWRNADGSINMGNFLKITPNSTYNTMGAHLHK</sequence>
<dbReference type="InterPro" id="IPR011081">
    <property type="entry name" value="Big_4"/>
</dbReference>
<feature type="domain" description="Bacterial Ig-like" evidence="9">
    <location>
        <begin position="147"/>
        <end position="195"/>
    </location>
</feature>
<comment type="caution">
    <text evidence="11">The sequence shown here is derived from an EMBL/GenBank/DDBJ whole genome shotgun (WGS) entry which is preliminary data.</text>
</comment>
<comment type="similarity">
    <text evidence="8">Belongs to the polysaccharide lyase 9 family.</text>
</comment>
<evidence type="ECO:0000256" key="2">
    <source>
        <dbReference type="ARBA" id="ARBA00004613"/>
    </source>
</evidence>
<evidence type="ECO:0000256" key="7">
    <source>
        <dbReference type="ARBA" id="ARBA00023239"/>
    </source>
</evidence>
<dbReference type="SUPFAM" id="SSF51126">
    <property type="entry name" value="Pectin lyase-like"/>
    <property type="match status" value="1"/>
</dbReference>
<evidence type="ECO:0000256" key="5">
    <source>
        <dbReference type="ARBA" id="ARBA00022729"/>
    </source>
</evidence>
<dbReference type="Pfam" id="PF22842">
    <property type="entry name" value="Pel9A-like_beta_helix"/>
    <property type="match status" value="1"/>
</dbReference>
<dbReference type="Gene3D" id="2.160.20.10">
    <property type="entry name" value="Single-stranded right-handed beta-helix, Pectin lyase-like"/>
    <property type="match status" value="1"/>
</dbReference>
<evidence type="ECO:0000313" key="11">
    <source>
        <dbReference type="EMBL" id="MBD7911848.1"/>
    </source>
</evidence>
<dbReference type="Gene3D" id="2.60.120.200">
    <property type="match status" value="1"/>
</dbReference>
<dbReference type="Proteomes" id="UP000627781">
    <property type="component" value="Unassembled WGS sequence"/>
</dbReference>
<keyword evidence="5" id="KW-0732">Signal</keyword>
<dbReference type="InterPro" id="IPR006626">
    <property type="entry name" value="PbH1"/>
</dbReference>
<evidence type="ECO:0000256" key="3">
    <source>
        <dbReference type="ARBA" id="ARBA00022525"/>
    </source>
</evidence>
<evidence type="ECO:0000256" key="8">
    <source>
        <dbReference type="ARBA" id="ARBA00038263"/>
    </source>
</evidence>
<proteinExistence type="inferred from homology"/>
<keyword evidence="7" id="KW-0456">Lyase</keyword>
<dbReference type="InterPro" id="IPR052052">
    <property type="entry name" value="Polysaccharide_Lyase_9"/>
</dbReference>
<gene>
    <name evidence="11" type="ORF">H9661_10800</name>
</gene>
<feature type="domain" description="Pel9A-like right handed beta-helix region" evidence="10">
    <location>
        <begin position="210"/>
        <end position="505"/>
    </location>
</feature>
<keyword evidence="4" id="KW-0479">Metal-binding</keyword>
<protein>
    <submittedName>
        <fullName evidence="11">Ig-like domain-containing protein</fullName>
    </submittedName>
</protein>
<keyword evidence="6" id="KW-0106">Calcium</keyword>
<evidence type="ECO:0000256" key="1">
    <source>
        <dbReference type="ARBA" id="ARBA00001913"/>
    </source>
</evidence>